<dbReference type="AlphaFoldDB" id="A0A5P1EV58"/>
<protein>
    <submittedName>
        <fullName evidence="2">Uncharacterized protein</fullName>
    </submittedName>
</protein>
<dbReference type="Proteomes" id="UP000243459">
    <property type="component" value="Chromosome 5"/>
</dbReference>
<keyword evidence="1" id="KW-0175">Coiled coil</keyword>
<dbReference type="EMBL" id="CM007385">
    <property type="protein sequence ID" value="ONK69906.1"/>
    <property type="molecule type" value="Genomic_DNA"/>
</dbReference>
<name>A0A5P1EV58_ASPOF</name>
<evidence type="ECO:0000313" key="2">
    <source>
        <dbReference type="EMBL" id="ONK69906.1"/>
    </source>
</evidence>
<reference evidence="3" key="1">
    <citation type="journal article" date="2017" name="Nat. Commun.">
        <title>The asparagus genome sheds light on the origin and evolution of a young Y chromosome.</title>
        <authorList>
            <person name="Harkess A."/>
            <person name="Zhou J."/>
            <person name="Xu C."/>
            <person name="Bowers J.E."/>
            <person name="Van der Hulst R."/>
            <person name="Ayyampalayam S."/>
            <person name="Mercati F."/>
            <person name="Riccardi P."/>
            <person name="McKain M.R."/>
            <person name="Kakrana A."/>
            <person name="Tang H."/>
            <person name="Ray J."/>
            <person name="Groenendijk J."/>
            <person name="Arikit S."/>
            <person name="Mathioni S.M."/>
            <person name="Nakano M."/>
            <person name="Shan H."/>
            <person name="Telgmann-Rauber A."/>
            <person name="Kanno A."/>
            <person name="Yue Z."/>
            <person name="Chen H."/>
            <person name="Li W."/>
            <person name="Chen Y."/>
            <person name="Xu X."/>
            <person name="Zhang Y."/>
            <person name="Luo S."/>
            <person name="Chen H."/>
            <person name="Gao J."/>
            <person name="Mao Z."/>
            <person name="Pires J.C."/>
            <person name="Luo M."/>
            <person name="Kudrna D."/>
            <person name="Wing R.A."/>
            <person name="Meyers B.C."/>
            <person name="Yi K."/>
            <person name="Kong H."/>
            <person name="Lavrijsen P."/>
            <person name="Sunseri F."/>
            <person name="Falavigna A."/>
            <person name="Ye Y."/>
            <person name="Leebens-Mack J.H."/>
            <person name="Chen G."/>
        </authorList>
    </citation>
    <scope>NUCLEOTIDE SEQUENCE [LARGE SCALE GENOMIC DNA]</scope>
    <source>
        <strain evidence="3">cv. DH0086</strain>
    </source>
</reference>
<proteinExistence type="predicted"/>
<dbReference type="Gramene" id="ONK69906">
    <property type="protein sequence ID" value="ONK69906"/>
    <property type="gene ID" value="A4U43_C05F28080"/>
</dbReference>
<sequence length="84" mass="9381">MLAFLLGFRMVMETLKSEVRELEERLKLETWNLETENSGNLIRVKIIPCFLVVDVVVGIGESLVELIGDGREIEKAKCVSSSVG</sequence>
<keyword evidence="3" id="KW-1185">Reference proteome</keyword>
<accession>A0A5P1EV58</accession>
<feature type="coiled-coil region" evidence="1">
    <location>
        <begin position="5"/>
        <end position="32"/>
    </location>
</feature>
<evidence type="ECO:0000313" key="3">
    <source>
        <dbReference type="Proteomes" id="UP000243459"/>
    </source>
</evidence>
<organism evidence="2 3">
    <name type="scientific">Asparagus officinalis</name>
    <name type="common">Garden asparagus</name>
    <dbReference type="NCBI Taxonomy" id="4686"/>
    <lineage>
        <taxon>Eukaryota</taxon>
        <taxon>Viridiplantae</taxon>
        <taxon>Streptophyta</taxon>
        <taxon>Embryophyta</taxon>
        <taxon>Tracheophyta</taxon>
        <taxon>Spermatophyta</taxon>
        <taxon>Magnoliopsida</taxon>
        <taxon>Liliopsida</taxon>
        <taxon>Asparagales</taxon>
        <taxon>Asparagaceae</taxon>
        <taxon>Asparagoideae</taxon>
        <taxon>Asparagus</taxon>
    </lineage>
</organism>
<gene>
    <name evidence="2" type="ORF">A4U43_C05F28080</name>
</gene>
<evidence type="ECO:0000256" key="1">
    <source>
        <dbReference type="SAM" id="Coils"/>
    </source>
</evidence>